<comment type="catalytic activity">
    <reaction evidence="13">
        <text>adenosine(37) in tRNA + 2 reduced [2Fe-2S]-[ferredoxin] + 2 S-adenosyl-L-methionine = 2-methyladenosine(37) in tRNA + 5'-deoxyadenosine + L-methionine + 2 oxidized [2Fe-2S]-[ferredoxin] + S-adenosyl-L-homocysteine</text>
        <dbReference type="Rhea" id="RHEA:43332"/>
        <dbReference type="Rhea" id="RHEA-COMP:10000"/>
        <dbReference type="Rhea" id="RHEA-COMP:10001"/>
        <dbReference type="Rhea" id="RHEA-COMP:10162"/>
        <dbReference type="Rhea" id="RHEA-COMP:10485"/>
        <dbReference type="ChEBI" id="CHEBI:17319"/>
        <dbReference type="ChEBI" id="CHEBI:33737"/>
        <dbReference type="ChEBI" id="CHEBI:33738"/>
        <dbReference type="ChEBI" id="CHEBI:57844"/>
        <dbReference type="ChEBI" id="CHEBI:57856"/>
        <dbReference type="ChEBI" id="CHEBI:59789"/>
        <dbReference type="ChEBI" id="CHEBI:74411"/>
        <dbReference type="ChEBI" id="CHEBI:74497"/>
        <dbReference type="EC" id="2.1.1.192"/>
    </reaction>
</comment>
<dbReference type="SFLD" id="SFLDF00275">
    <property type="entry name" value="adenosine_C2_methyltransferase"/>
    <property type="match status" value="1"/>
</dbReference>
<dbReference type="Pfam" id="PF04055">
    <property type="entry name" value="Radical_SAM"/>
    <property type="match status" value="1"/>
</dbReference>
<evidence type="ECO:0000256" key="5">
    <source>
        <dbReference type="ARBA" id="ARBA00022603"/>
    </source>
</evidence>
<dbReference type="Gene3D" id="1.10.150.530">
    <property type="match status" value="1"/>
</dbReference>
<feature type="binding site" evidence="13">
    <location>
        <begin position="241"/>
        <end position="243"/>
    </location>
    <ligand>
        <name>S-adenosyl-L-methionine</name>
        <dbReference type="ChEBI" id="CHEBI:59789"/>
    </ligand>
</feature>
<feature type="binding site" evidence="13">
    <location>
        <position position="133"/>
    </location>
    <ligand>
        <name>[4Fe-4S] cluster</name>
        <dbReference type="ChEBI" id="CHEBI:49883"/>
        <note>4Fe-4S-S-AdoMet</note>
    </ligand>
</feature>
<keyword evidence="2 13" id="KW-0004">4Fe-4S</keyword>
<feature type="binding site" evidence="13">
    <location>
        <begin position="184"/>
        <end position="185"/>
    </location>
    <ligand>
        <name>S-adenosyl-L-methionine</name>
        <dbReference type="ChEBI" id="CHEBI:59789"/>
    </ligand>
</feature>
<evidence type="ECO:0000259" key="14">
    <source>
        <dbReference type="PROSITE" id="PS51918"/>
    </source>
</evidence>
<dbReference type="OrthoDB" id="9793973at2"/>
<evidence type="ECO:0000256" key="8">
    <source>
        <dbReference type="ARBA" id="ARBA00022694"/>
    </source>
</evidence>
<feature type="active site" description="S-methylcysteine intermediate" evidence="13">
    <location>
        <position position="360"/>
    </location>
</feature>
<accession>A0A2P8PVD0</accession>
<dbReference type="EMBL" id="PYBJ01000034">
    <property type="protein sequence ID" value="PSM37949.1"/>
    <property type="molecule type" value="Genomic_DNA"/>
</dbReference>
<dbReference type="SUPFAM" id="SSF102114">
    <property type="entry name" value="Radical SAM enzymes"/>
    <property type="match status" value="1"/>
</dbReference>
<dbReference type="FunFam" id="3.20.20.70:FF:000014">
    <property type="entry name" value="Probable dual-specificity RNA methyltransferase RlmN"/>
    <property type="match status" value="1"/>
</dbReference>
<evidence type="ECO:0000256" key="12">
    <source>
        <dbReference type="ARBA" id="ARBA00023157"/>
    </source>
</evidence>
<keyword evidence="10 13" id="KW-0408">Iron</keyword>
<gene>
    <name evidence="13" type="primary">rlmN</name>
    <name evidence="15" type="ORF">C6Y14_39710</name>
</gene>
<dbReference type="AlphaFoldDB" id="A0A2P8PVD0"/>
<dbReference type="PANTHER" id="PTHR30544">
    <property type="entry name" value="23S RRNA METHYLTRANSFERASE"/>
    <property type="match status" value="1"/>
</dbReference>
<comment type="subcellular location">
    <subcellularLocation>
        <location evidence="1 13">Cytoplasm</location>
    </subcellularLocation>
</comment>
<dbReference type="Gene3D" id="3.20.20.70">
    <property type="entry name" value="Aldolase class I"/>
    <property type="match status" value="1"/>
</dbReference>
<dbReference type="SFLD" id="SFLDS00029">
    <property type="entry name" value="Radical_SAM"/>
    <property type="match status" value="1"/>
</dbReference>
<evidence type="ECO:0000256" key="10">
    <source>
        <dbReference type="ARBA" id="ARBA00023004"/>
    </source>
</evidence>
<organism evidence="15 16">
    <name type="scientific">Streptomyces dioscori</name>
    <dbReference type="NCBI Taxonomy" id="2109333"/>
    <lineage>
        <taxon>Bacteria</taxon>
        <taxon>Bacillati</taxon>
        <taxon>Actinomycetota</taxon>
        <taxon>Actinomycetes</taxon>
        <taxon>Kitasatosporales</taxon>
        <taxon>Streptomycetaceae</taxon>
        <taxon>Streptomyces</taxon>
        <taxon>Streptomyces aurantiacus group</taxon>
    </lineage>
</organism>
<dbReference type="GO" id="GO:0051539">
    <property type="term" value="F:4 iron, 4 sulfur cluster binding"/>
    <property type="evidence" value="ECO:0007669"/>
    <property type="project" value="UniProtKB-UniRule"/>
</dbReference>
<keyword evidence="5 13" id="KW-0489">Methyltransferase</keyword>
<feature type="domain" description="Radical SAM core" evidence="14">
    <location>
        <begin position="115"/>
        <end position="355"/>
    </location>
</feature>
<dbReference type="CDD" id="cd01335">
    <property type="entry name" value="Radical_SAM"/>
    <property type="match status" value="1"/>
</dbReference>
<dbReference type="GO" id="GO:0070475">
    <property type="term" value="P:rRNA base methylation"/>
    <property type="evidence" value="ECO:0007669"/>
    <property type="project" value="UniProtKB-UniRule"/>
</dbReference>
<evidence type="ECO:0000256" key="1">
    <source>
        <dbReference type="ARBA" id="ARBA00004496"/>
    </source>
</evidence>
<keyword evidence="11 13" id="KW-0411">Iron-sulfur</keyword>
<keyword evidence="9 13" id="KW-0479">Metal-binding</keyword>
<keyword evidence="4 13" id="KW-0698">rRNA processing</keyword>
<dbReference type="GO" id="GO:0030488">
    <property type="term" value="P:tRNA methylation"/>
    <property type="evidence" value="ECO:0007669"/>
    <property type="project" value="UniProtKB-UniRule"/>
</dbReference>
<keyword evidence="6 13" id="KW-0808">Transferase</keyword>
<dbReference type="GO" id="GO:0070040">
    <property type="term" value="F:rRNA (adenine(2503)-C2-)-methyltransferase activity"/>
    <property type="evidence" value="ECO:0007669"/>
    <property type="project" value="UniProtKB-UniRule"/>
</dbReference>
<dbReference type="NCBIfam" id="TIGR00048">
    <property type="entry name" value="rRNA_mod_RlmN"/>
    <property type="match status" value="1"/>
</dbReference>
<dbReference type="SFLD" id="SFLDG01062">
    <property type="entry name" value="methyltransferase_(Class_A)"/>
    <property type="match status" value="1"/>
</dbReference>
<feature type="binding site" evidence="13">
    <location>
        <position position="129"/>
    </location>
    <ligand>
        <name>[4Fe-4S] cluster</name>
        <dbReference type="ChEBI" id="CHEBI:49883"/>
        <note>4Fe-4S-S-AdoMet</note>
    </ligand>
</feature>
<dbReference type="PANTHER" id="PTHR30544:SF5">
    <property type="entry name" value="RADICAL SAM CORE DOMAIN-CONTAINING PROTEIN"/>
    <property type="match status" value="1"/>
</dbReference>
<protein>
    <recommendedName>
        <fullName evidence="13">Probable dual-specificity RNA methyltransferase RlmN</fullName>
        <ecNumber evidence="13">2.1.1.192</ecNumber>
    </recommendedName>
    <alternativeName>
        <fullName evidence="13">23S rRNA (adenine(2503)-C(2))-methyltransferase</fullName>
    </alternativeName>
    <alternativeName>
        <fullName evidence="13">23S rRNA m2A2503 methyltransferase</fullName>
    </alternativeName>
    <alternativeName>
        <fullName evidence="13">Ribosomal RNA large subunit methyltransferase N</fullName>
    </alternativeName>
    <alternativeName>
        <fullName evidence="13">tRNA (adenine(37)-C(2))-methyltransferase</fullName>
    </alternativeName>
    <alternativeName>
        <fullName evidence="13">tRNA m2A37 methyltransferase</fullName>
    </alternativeName>
</protein>
<dbReference type="InterPro" id="IPR058240">
    <property type="entry name" value="rSAM_sf"/>
</dbReference>
<dbReference type="GO" id="GO:0005737">
    <property type="term" value="C:cytoplasm"/>
    <property type="evidence" value="ECO:0007669"/>
    <property type="project" value="UniProtKB-SubCell"/>
</dbReference>
<comment type="caution">
    <text evidence="15">The sequence shown here is derived from an EMBL/GenBank/DDBJ whole genome shotgun (WGS) entry which is preliminary data.</text>
</comment>
<sequence>MPKPGELTFVAPRGAKKPPRHLADLTPAERKEAVAAVGEKPFRAKQLSQHYFSRFAHDPEQWTDIPAGSRAKLQEALLPELMTVVRHLSTDDDTTRKTLWRLFDGTLVESVLMRYPDRVTMCISSQAGCGMNCPFCATGQAGLDRNLSTGEIVHQIVDGMRALRDGEIPGGPARLSNIVFMGMGEPLANYKRVVQSIRALTDPEPDGLGLSQRGITVSTVGLVPAINRFADEGFKCRLAISLHAPDDELRDTLVPVNTRWKVREVLDAGWEYAARSGRRLSIEYALIRDINDQAWRGDRLGRMLKGKPVHVNLIPLNPTPGSKWTASRPEDEKAFVEAIAAHGVPVTVRDTRGQEIDGACGQLAATER</sequence>
<keyword evidence="12 13" id="KW-1015">Disulfide bond</keyword>
<dbReference type="PROSITE" id="PS51918">
    <property type="entry name" value="RADICAL_SAM"/>
    <property type="match status" value="1"/>
</dbReference>
<dbReference type="GO" id="GO:0046872">
    <property type="term" value="F:metal ion binding"/>
    <property type="evidence" value="ECO:0007669"/>
    <property type="project" value="UniProtKB-KW"/>
</dbReference>
<dbReference type="GO" id="GO:0019843">
    <property type="term" value="F:rRNA binding"/>
    <property type="evidence" value="ECO:0007669"/>
    <property type="project" value="UniProtKB-UniRule"/>
</dbReference>
<dbReference type="GO" id="GO:0002935">
    <property type="term" value="F:tRNA (adenine(37)-C2)-methyltransferase activity"/>
    <property type="evidence" value="ECO:0007669"/>
    <property type="project" value="UniProtKB-UniRule"/>
</dbReference>
<dbReference type="InterPro" id="IPR048641">
    <property type="entry name" value="RlmN_N"/>
</dbReference>
<comment type="cofactor">
    <cofactor evidence="13">
        <name>[4Fe-4S] cluster</name>
        <dbReference type="ChEBI" id="CHEBI:49883"/>
    </cofactor>
    <text evidence="13">Binds 1 [4Fe-4S] cluster. The cluster is coordinated with 3 cysteines and an exchangeable S-adenosyl-L-methionine.</text>
</comment>
<dbReference type="FunFam" id="1.10.150.530:FF:000004">
    <property type="entry name" value="Probable dual-specificity RNA methyltransferase RlmN"/>
    <property type="match status" value="1"/>
</dbReference>
<evidence type="ECO:0000256" key="7">
    <source>
        <dbReference type="ARBA" id="ARBA00022691"/>
    </source>
</evidence>
<evidence type="ECO:0000256" key="6">
    <source>
        <dbReference type="ARBA" id="ARBA00022679"/>
    </source>
</evidence>
<dbReference type="InterPro" id="IPR007197">
    <property type="entry name" value="rSAM"/>
</dbReference>
<dbReference type="GO" id="GO:0000049">
    <property type="term" value="F:tRNA binding"/>
    <property type="evidence" value="ECO:0007669"/>
    <property type="project" value="UniProtKB-UniRule"/>
</dbReference>
<comment type="catalytic activity">
    <reaction evidence="13">
        <text>adenosine(2503) in 23S rRNA + 2 reduced [2Fe-2S]-[ferredoxin] + 2 S-adenosyl-L-methionine = 2-methyladenosine(2503) in 23S rRNA + 5'-deoxyadenosine + L-methionine + 2 oxidized [2Fe-2S]-[ferredoxin] + S-adenosyl-L-homocysteine</text>
        <dbReference type="Rhea" id="RHEA:42916"/>
        <dbReference type="Rhea" id="RHEA-COMP:10000"/>
        <dbReference type="Rhea" id="RHEA-COMP:10001"/>
        <dbReference type="Rhea" id="RHEA-COMP:10152"/>
        <dbReference type="Rhea" id="RHEA-COMP:10282"/>
        <dbReference type="ChEBI" id="CHEBI:17319"/>
        <dbReference type="ChEBI" id="CHEBI:33737"/>
        <dbReference type="ChEBI" id="CHEBI:33738"/>
        <dbReference type="ChEBI" id="CHEBI:57844"/>
        <dbReference type="ChEBI" id="CHEBI:57856"/>
        <dbReference type="ChEBI" id="CHEBI:59789"/>
        <dbReference type="ChEBI" id="CHEBI:74411"/>
        <dbReference type="ChEBI" id="CHEBI:74497"/>
        <dbReference type="EC" id="2.1.1.192"/>
    </reaction>
</comment>
<comment type="caution">
    <text evidence="13">Lacks conserved residue(s) required for the propagation of feature annotation.</text>
</comment>
<feature type="binding site" evidence="13">
    <location>
        <position position="136"/>
    </location>
    <ligand>
        <name>[4Fe-4S] cluster</name>
        <dbReference type="ChEBI" id="CHEBI:49883"/>
        <note>4Fe-4S-S-AdoMet</note>
    </ligand>
</feature>
<feature type="binding site" evidence="13">
    <location>
        <position position="317"/>
    </location>
    <ligand>
        <name>S-adenosyl-L-methionine</name>
        <dbReference type="ChEBI" id="CHEBI:59789"/>
    </ligand>
</feature>
<proteinExistence type="inferred from homology"/>
<keyword evidence="16" id="KW-1185">Reference proteome</keyword>
<comment type="miscellaneous">
    <text evidence="13">Reaction proceeds by a ping-pong mechanism involving intermediate methylation of a conserved cysteine residue.</text>
</comment>
<dbReference type="EC" id="2.1.1.192" evidence="13"/>
<evidence type="ECO:0000256" key="11">
    <source>
        <dbReference type="ARBA" id="ARBA00023014"/>
    </source>
</evidence>
<dbReference type="HAMAP" id="MF_01849">
    <property type="entry name" value="RNA_methyltr_RlmN"/>
    <property type="match status" value="1"/>
</dbReference>
<dbReference type="InterPro" id="IPR040072">
    <property type="entry name" value="Methyltransferase_A"/>
</dbReference>
<comment type="similarity">
    <text evidence="13">Belongs to the radical SAM superfamily. RlmN family.</text>
</comment>
<comment type="function">
    <text evidence="13">Specifically methylates position 2 of adenine 2503 in 23S rRNA and position 2 of adenine 37 in tRNAs.</text>
</comment>
<dbReference type="PIRSF" id="PIRSF006004">
    <property type="entry name" value="CHP00048"/>
    <property type="match status" value="1"/>
</dbReference>
<keyword evidence="8 13" id="KW-0819">tRNA processing</keyword>
<dbReference type="InterPro" id="IPR004383">
    <property type="entry name" value="rRNA_lsu_MTrfase_RlmN/Cfr"/>
</dbReference>
<evidence type="ECO:0000256" key="13">
    <source>
        <dbReference type="HAMAP-Rule" id="MF_01849"/>
    </source>
</evidence>
<dbReference type="RefSeq" id="WP_107021791.1">
    <property type="nucleotide sequence ID" value="NZ_KZ679059.1"/>
</dbReference>
<feature type="binding site" evidence="13">
    <location>
        <position position="218"/>
    </location>
    <ligand>
        <name>S-adenosyl-L-methionine</name>
        <dbReference type="ChEBI" id="CHEBI:59789"/>
    </ligand>
</feature>
<evidence type="ECO:0000256" key="9">
    <source>
        <dbReference type="ARBA" id="ARBA00022723"/>
    </source>
</evidence>
<feature type="active site" description="Proton acceptor" evidence="13">
    <location>
        <position position="109"/>
    </location>
</feature>
<dbReference type="InterPro" id="IPR013785">
    <property type="entry name" value="Aldolase_TIM"/>
</dbReference>
<keyword evidence="3 13" id="KW-0963">Cytoplasm</keyword>
<evidence type="ECO:0000313" key="15">
    <source>
        <dbReference type="EMBL" id="PSM37949.1"/>
    </source>
</evidence>
<evidence type="ECO:0000256" key="3">
    <source>
        <dbReference type="ARBA" id="ARBA00022490"/>
    </source>
</evidence>
<evidence type="ECO:0000313" key="16">
    <source>
        <dbReference type="Proteomes" id="UP000240429"/>
    </source>
</evidence>
<reference evidence="15 16" key="1">
    <citation type="submission" date="2018-03" db="EMBL/GenBank/DDBJ databases">
        <title>Streptomyces dioscori sp. nov., a novel endophytic actinobacterium isolated from bulbil of Dioscorea bulbifera L.</title>
        <authorList>
            <person name="Zhikuan W."/>
        </authorList>
    </citation>
    <scope>NUCLEOTIDE SEQUENCE [LARGE SCALE GENOMIC DNA]</scope>
    <source>
        <strain evidence="15 16">A217</strain>
    </source>
</reference>
<dbReference type="Pfam" id="PF21016">
    <property type="entry name" value="RlmN_N"/>
    <property type="match status" value="1"/>
</dbReference>
<dbReference type="Proteomes" id="UP000240429">
    <property type="component" value="Unassembled WGS sequence"/>
</dbReference>
<dbReference type="InterPro" id="IPR027492">
    <property type="entry name" value="RNA_MTrfase_RlmN"/>
</dbReference>
<evidence type="ECO:0000256" key="2">
    <source>
        <dbReference type="ARBA" id="ARBA00022485"/>
    </source>
</evidence>
<keyword evidence="7 13" id="KW-0949">S-adenosyl-L-methionine</keyword>
<name>A0A2P8PVD0_9ACTN</name>
<evidence type="ECO:0000256" key="4">
    <source>
        <dbReference type="ARBA" id="ARBA00022552"/>
    </source>
</evidence>